<comment type="caution">
    <text evidence="1">The sequence shown here is derived from an EMBL/GenBank/DDBJ whole genome shotgun (WGS) entry which is preliminary data.</text>
</comment>
<protein>
    <recommendedName>
        <fullName evidence="3">DUF5071 domain-containing protein</fullName>
    </recommendedName>
</protein>
<accession>A0A1Z9Z1D7</accession>
<dbReference type="InterPro" id="IPR038692">
    <property type="entry name" value="Cthe_2751_sf"/>
</dbReference>
<evidence type="ECO:0000313" key="2">
    <source>
        <dbReference type="Proteomes" id="UP000196536"/>
    </source>
</evidence>
<dbReference type="RefSeq" id="WP_087618939.1">
    <property type="nucleotide sequence ID" value="NZ_NEXX01000001.1"/>
</dbReference>
<name>A0A1Z9Z1D7_9GAMM</name>
<dbReference type="OrthoDB" id="6692360at2"/>
<organism evidence="1 2">
    <name type="scientific">Acinetobacter populi</name>
    <dbReference type="NCBI Taxonomy" id="1582270"/>
    <lineage>
        <taxon>Bacteria</taxon>
        <taxon>Pseudomonadati</taxon>
        <taxon>Pseudomonadota</taxon>
        <taxon>Gammaproteobacteria</taxon>
        <taxon>Moraxellales</taxon>
        <taxon>Moraxellaceae</taxon>
        <taxon>Acinetobacter</taxon>
    </lineage>
</organism>
<dbReference type="Proteomes" id="UP000196536">
    <property type="component" value="Unassembled WGS sequence"/>
</dbReference>
<evidence type="ECO:0000313" key="1">
    <source>
        <dbReference type="EMBL" id="OUY08298.1"/>
    </source>
</evidence>
<dbReference type="EMBL" id="NEXX01000001">
    <property type="protein sequence ID" value="OUY08298.1"/>
    <property type="molecule type" value="Genomic_DNA"/>
</dbReference>
<proteinExistence type="predicted"/>
<reference evidence="1 2" key="1">
    <citation type="submission" date="2017-05" db="EMBL/GenBank/DDBJ databases">
        <title>Acinetobacter populi ANC 5415 (= PBJ7), whole genome shotgun sequencing project.</title>
        <authorList>
            <person name="Nemec A."/>
            <person name="Radolfova-Krizova L."/>
        </authorList>
    </citation>
    <scope>NUCLEOTIDE SEQUENCE [LARGE SCALE GENOMIC DNA]</scope>
    <source>
        <strain evidence="1 2">PBJ7</strain>
    </source>
</reference>
<keyword evidence="2" id="KW-1185">Reference proteome</keyword>
<dbReference type="AlphaFoldDB" id="A0A1Z9Z1D7"/>
<gene>
    <name evidence="1" type="ORF">CAP51_01360</name>
</gene>
<dbReference type="Gene3D" id="1.25.40.750">
    <property type="entry name" value="Domain of unknown function DUF5071"/>
    <property type="match status" value="1"/>
</dbReference>
<evidence type="ECO:0008006" key="3">
    <source>
        <dbReference type="Google" id="ProtNLM"/>
    </source>
</evidence>
<sequence>MINSFEKVNEVKLKLSEKELYIHFVIDLAFTIKKLIKDGELDFSTLIDPAPSNEWENLAVMLPYLPKKIVTENLDDLLEGFMDLNWPGSKILYGYLAEMDIEPLKSSFSRVIRKAIDLDDSDWVWFLMVFMKSELVDLEELFLEEIELGLKYLENKGIEFD</sequence>